<reference evidence="1 2" key="1">
    <citation type="submission" date="2017-01" db="EMBL/GenBank/DDBJ databases">
        <title>Complete genome of Tateyamaria omphalii DOK1-4 isolated from seawater in Dokdo.</title>
        <authorList>
            <person name="Kim J.H."/>
            <person name="Chi W.-J."/>
        </authorList>
    </citation>
    <scope>NUCLEOTIDE SEQUENCE [LARGE SCALE GENOMIC DNA]</scope>
    <source>
        <strain evidence="1 2">DOK1-4</strain>
    </source>
</reference>
<dbReference type="OrthoDB" id="5296954at2"/>
<gene>
    <name evidence="1" type="ORF">BWR18_18225</name>
</gene>
<dbReference type="Proteomes" id="UP000186336">
    <property type="component" value="Chromosome"/>
</dbReference>
<dbReference type="KEGG" id="tom:BWR18_18225"/>
<dbReference type="Pfam" id="PF12915">
    <property type="entry name" value="DUF3833"/>
    <property type="match status" value="1"/>
</dbReference>
<evidence type="ECO:0000313" key="1">
    <source>
        <dbReference type="EMBL" id="APX13403.1"/>
    </source>
</evidence>
<protein>
    <recommendedName>
        <fullName evidence="3">DUF3833 domain-containing protein</fullName>
    </recommendedName>
</protein>
<dbReference type="EMBL" id="CP019312">
    <property type="protein sequence ID" value="APX13403.1"/>
    <property type="molecule type" value="Genomic_DNA"/>
</dbReference>
<organism evidence="1 2">
    <name type="scientific">Tateyamaria omphalii</name>
    <dbReference type="NCBI Taxonomy" id="299262"/>
    <lineage>
        <taxon>Bacteria</taxon>
        <taxon>Pseudomonadati</taxon>
        <taxon>Pseudomonadota</taxon>
        <taxon>Alphaproteobacteria</taxon>
        <taxon>Rhodobacterales</taxon>
        <taxon>Roseobacteraceae</taxon>
        <taxon>Tateyamaria</taxon>
    </lineage>
</organism>
<dbReference type="InterPro" id="IPR024409">
    <property type="entry name" value="DUF3833"/>
</dbReference>
<evidence type="ECO:0000313" key="2">
    <source>
        <dbReference type="Proteomes" id="UP000186336"/>
    </source>
</evidence>
<dbReference type="STRING" id="299262.BWR18_18225"/>
<name>A0A1P8MZD7_9RHOB</name>
<accession>A0A1P8MZD7</accession>
<dbReference type="RefSeq" id="WP_076629837.1">
    <property type="nucleotide sequence ID" value="NZ_CP019312.1"/>
</dbReference>
<proteinExistence type="predicted"/>
<dbReference type="AlphaFoldDB" id="A0A1P8MZD7"/>
<keyword evidence="2" id="KW-1185">Reference proteome</keyword>
<sequence length="193" mass="21257">MDGLIFTLLGAAFVLFIGWTKSRYADFLAQSPEEYAQGNGPQFDVRTHLNGPIICEGVIFGPTGRVSSRFVGEFDCKWEGNTGVMDEVFTYDDGSQQTRAWRLTIGNDGKIVARADDVVGDGSGQQSGNTVQLKYKFRLPEASGGHVLDTVDWMYLAPNGTIVNRSQFRKYGIKVAELVATMRPANEEFKEAA</sequence>
<evidence type="ECO:0008006" key="3">
    <source>
        <dbReference type="Google" id="ProtNLM"/>
    </source>
</evidence>